<dbReference type="NCBIfam" id="TIGR02924">
    <property type="entry name" value="ICDH_alpha"/>
    <property type="match status" value="1"/>
</dbReference>
<evidence type="ECO:0000256" key="16">
    <source>
        <dbReference type="ARBA" id="ARBA00029990"/>
    </source>
</evidence>
<evidence type="ECO:0000256" key="1">
    <source>
        <dbReference type="ARBA" id="ARBA00001936"/>
    </source>
</evidence>
<protein>
    <recommendedName>
        <fullName evidence="6">Isocitrate dehydrogenase [NADP]</fullName>
        <ecNumber evidence="5">1.1.1.42</ecNumber>
    </recommendedName>
    <alternativeName>
        <fullName evidence="15">IDP</fullName>
    </alternativeName>
    <alternativeName>
        <fullName evidence="16">NADP(+)-specific ICDH</fullName>
    </alternativeName>
    <alternativeName>
        <fullName evidence="17">Oxalosuccinate decarboxylase</fullName>
    </alternativeName>
</protein>
<dbReference type="GO" id="GO:0006102">
    <property type="term" value="P:isocitrate metabolic process"/>
    <property type="evidence" value="ECO:0007669"/>
    <property type="project" value="TreeGrafter"/>
</dbReference>
<dbReference type="Gene3D" id="3.40.718.10">
    <property type="entry name" value="Isopropylmalate Dehydrogenase"/>
    <property type="match status" value="1"/>
</dbReference>
<comment type="catalytic activity">
    <reaction evidence="14">
        <text>D-threo-isocitrate + NADP(+) = 2-oxoglutarate + CO2 + NADPH</text>
        <dbReference type="Rhea" id="RHEA:19629"/>
        <dbReference type="ChEBI" id="CHEBI:15562"/>
        <dbReference type="ChEBI" id="CHEBI:16526"/>
        <dbReference type="ChEBI" id="CHEBI:16810"/>
        <dbReference type="ChEBI" id="CHEBI:57783"/>
        <dbReference type="ChEBI" id="CHEBI:58349"/>
        <dbReference type="EC" id="1.1.1.42"/>
    </reaction>
</comment>
<name>A0A5C7FDQ2_9BACI</name>
<dbReference type="InterPro" id="IPR024084">
    <property type="entry name" value="IsoPropMal-DH-like_dom"/>
</dbReference>
<dbReference type="EC" id="1.1.1.42" evidence="5"/>
<keyword evidence="12 20" id="KW-0560">Oxidoreductase</keyword>
<dbReference type="EMBL" id="CP144914">
    <property type="protein sequence ID" value="WWD80212.1"/>
    <property type="molecule type" value="Genomic_DNA"/>
</dbReference>
<dbReference type="SMART" id="SM01329">
    <property type="entry name" value="Iso_dh"/>
    <property type="match status" value="1"/>
</dbReference>
<dbReference type="Proteomes" id="UP000321816">
    <property type="component" value="Chromosome"/>
</dbReference>
<comment type="function">
    <text evidence="18">Catalyzes the oxidative decarboxylation of isocitrate to 2-oxoglutarate and carbon dioxide with the concomitant reduction of NADP(+).</text>
</comment>
<gene>
    <name evidence="20" type="ORF">FTX54_001185</name>
</gene>
<evidence type="ECO:0000313" key="20">
    <source>
        <dbReference type="EMBL" id="WWD80212.1"/>
    </source>
</evidence>
<evidence type="ECO:0000259" key="19">
    <source>
        <dbReference type="SMART" id="SM01329"/>
    </source>
</evidence>
<dbReference type="RefSeq" id="WP_147805325.1">
    <property type="nucleotide sequence ID" value="NZ_CP144914.1"/>
</dbReference>
<evidence type="ECO:0000256" key="15">
    <source>
        <dbReference type="ARBA" id="ARBA00029765"/>
    </source>
</evidence>
<evidence type="ECO:0000256" key="14">
    <source>
        <dbReference type="ARBA" id="ARBA00023554"/>
    </source>
</evidence>
<dbReference type="PANTHER" id="PTHR11835:SF43">
    <property type="entry name" value="ISOPROPYLMALATE DEHYDROGENASE-LIKE DOMAIN-CONTAINING PROTEIN"/>
    <property type="match status" value="1"/>
</dbReference>
<dbReference type="GO" id="GO:0006097">
    <property type="term" value="P:glyoxylate cycle"/>
    <property type="evidence" value="ECO:0007669"/>
    <property type="project" value="UniProtKB-KW"/>
</dbReference>
<evidence type="ECO:0000256" key="13">
    <source>
        <dbReference type="ARBA" id="ARBA00023211"/>
    </source>
</evidence>
<evidence type="ECO:0000256" key="18">
    <source>
        <dbReference type="ARBA" id="ARBA00046127"/>
    </source>
</evidence>
<keyword evidence="7" id="KW-0329">Glyoxylate bypass</keyword>
<comment type="cofactor">
    <cofactor evidence="1">
        <name>Mn(2+)</name>
        <dbReference type="ChEBI" id="CHEBI:29035"/>
    </cofactor>
</comment>
<evidence type="ECO:0000256" key="17">
    <source>
        <dbReference type="ARBA" id="ARBA00031098"/>
    </source>
</evidence>
<dbReference type="GO" id="GO:0004450">
    <property type="term" value="F:isocitrate dehydrogenase (NADP+) activity"/>
    <property type="evidence" value="ECO:0007669"/>
    <property type="project" value="UniProtKB-EC"/>
</dbReference>
<dbReference type="KEGG" id="ahal:FTX54_001185"/>
<evidence type="ECO:0000256" key="7">
    <source>
        <dbReference type="ARBA" id="ARBA00022435"/>
    </source>
</evidence>
<keyword evidence="11" id="KW-0521">NADP</keyword>
<sequence>MSRTPITVAYGDGIGPEIMESVLRILERADAQIEPEYIDIGKDAYLEGWTTGIPDKAWESLLRTKVFLKAPITTPQGGGYKSLNVTIRTSMGLYANIRPTISYSPFVKTNHPDMDLVVVRENEEDLYTGIEHQQTPEVVQSLKLITRPGSERIVRHAFEYARKNGRKKVTCITKDNIMKLSDGLFHKVFEEVAEEYDDIETDHWIVDIGLARIADSPETFDVVVMPNLYGDIASDIAAQISGSVGLGGSSNIGDESAMFEAIHGSAPDIAGKGLANPSGLLHGAIQMLNHIGQPETASRIHNAWFKTLEDGIYTGDISKGGPSVSTKEFTDAVIERLGQQPEQITAVNYEKKTEEKNEHTISVKAKDRADNSVNRTLDGVDVFVFNNTLETEDLGRTLEKAAGNDFELSVITNRGANAYPKGHTEIFTTDHWRCRFLPAQGEVSSKNINGLLERITEADVEWIKIENLYSFNGKEGYSEAKK</sequence>
<evidence type="ECO:0000256" key="6">
    <source>
        <dbReference type="ARBA" id="ARBA00019562"/>
    </source>
</evidence>
<dbReference type="PROSITE" id="PS00470">
    <property type="entry name" value="IDH_IMDH"/>
    <property type="match status" value="1"/>
</dbReference>
<dbReference type="FunFam" id="3.40.718.10:FF:000020">
    <property type="entry name" value="Isocitrate dehydrogenase"/>
    <property type="match status" value="1"/>
</dbReference>
<reference evidence="20 21" key="1">
    <citation type="submission" date="2024-01" db="EMBL/GenBank/DDBJ databases">
        <title>Complete Genome Sequence of Alkalicoccus halolimnae BZ-SZ-XJ29T, a Moderately Halophilic Bacterium Isolated from a Salt Lake.</title>
        <authorList>
            <person name="Zhao B."/>
        </authorList>
    </citation>
    <scope>NUCLEOTIDE SEQUENCE [LARGE SCALE GENOMIC DNA]</scope>
    <source>
        <strain evidence="20 21">BZ-SZ-XJ29</strain>
    </source>
</reference>
<evidence type="ECO:0000256" key="2">
    <source>
        <dbReference type="ARBA" id="ARBA00001946"/>
    </source>
</evidence>
<evidence type="ECO:0000256" key="9">
    <source>
        <dbReference type="ARBA" id="ARBA00022723"/>
    </source>
</evidence>
<evidence type="ECO:0000313" key="21">
    <source>
        <dbReference type="Proteomes" id="UP000321816"/>
    </source>
</evidence>
<dbReference type="PANTHER" id="PTHR11835">
    <property type="entry name" value="DECARBOXYLATING DEHYDROGENASES-ISOCITRATE, ISOPROPYLMALATE, TARTRATE"/>
    <property type="match status" value="1"/>
</dbReference>
<dbReference type="GO" id="GO:0051287">
    <property type="term" value="F:NAD binding"/>
    <property type="evidence" value="ECO:0007669"/>
    <property type="project" value="InterPro"/>
</dbReference>
<organism evidence="20 21">
    <name type="scientific">Alkalicoccus halolimnae</name>
    <dbReference type="NCBI Taxonomy" id="1667239"/>
    <lineage>
        <taxon>Bacteria</taxon>
        <taxon>Bacillati</taxon>
        <taxon>Bacillota</taxon>
        <taxon>Bacilli</taxon>
        <taxon>Bacillales</taxon>
        <taxon>Bacillaceae</taxon>
        <taxon>Alkalicoccus</taxon>
    </lineage>
</organism>
<dbReference type="InterPro" id="IPR046997">
    <property type="entry name" value="Isocitrate_DH_TT1725_C_sf"/>
</dbReference>
<dbReference type="InterPro" id="IPR040978">
    <property type="entry name" value="Isocitrate_DH_TT1725_C"/>
</dbReference>
<dbReference type="AlphaFoldDB" id="A0A5C7FDQ2"/>
<keyword evidence="13" id="KW-0464">Manganese</keyword>
<proteinExistence type="inferred from homology"/>
<comment type="cofactor">
    <cofactor evidence="2">
        <name>Mg(2+)</name>
        <dbReference type="ChEBI" id="CHEBI:18420"/>
    </cofactor>
</comment>
<dbReference type="OrthoDB" id="9806254at2"/>
<dbReference type="GO" id="GO:0006099">
    <property type="term" value="P:tricarboxylic acid cycle"/>
    <property type="evidence" value="ECO:0007669"/>
    <property type="project" value="UniProtKB-KW"/>
</dbReference>
<dbReference type="Pfam" id="PF18324">
    <property type="entry name" value="Isocitrate_DH_C_bact"/>
    <property type="match status" value="1"/>
</dbReference>
<dbReference type="Gene3D" id="3.30.70.1570">
    <property type="match status" value="1"/>
</dbReference>
<keyword evidence="8" id="KW-0816">Tricarboxylic acid cycle</keyword>
<comment type="similarity">
    <text evidence="3">Belongs to the isocitrate and isopropylmalate dehydrogenases family.</text>
</comment>
<keyword evidence="9" id="KW-0479">Metal-binding</keyword>
<dbReference type="Pfam" id="PF00180">
    <property type="entry name" value="Iso_dh"/>
    <property type="match status" value="1"/>
</dbReference>
<evidence type="ECO:0000256" key="4">
    <source>
        <dbReference type="ARBA" id="ARBA00011738"/>
    </source>
</evidence>
<keyword evidence="10" id="KW-0460">Magnesium</keyword>
<comment type="subunit">
    <text evidence="4">Homodimer.</text>
</comment>
<evidence type="ECO:0000256" key="3">
    <source>
        <dbReference type="ARBA" id="ARBA00007769"/>
    </source>
</evidence>
<dbReference type="GO" id="GO:0000287">
    <property type="term" value="F:magnesium ion binding"/>
    <property type="evidence" value="ECO:0007669"/>
    <property type="project" value="InterPro"/>
</dbReference>
<feature type="domain" description="Isopropylmalate dehydrogenase-like" evidence="19">
    <location>
        <begin position="5"/>
        <end position="333"/>
    </location>
</feature>
<evidence type="ECO:0000256" key="5">
    <source>
        <dbReference type="ARBA" id="ARBA00013013"/>
    </source>
</evidence>
<evidence type="ECO:0000256" key="11">
    <source>
        <dbReference type="ARBA" id="ARBA00022857"/>
    </source>
</evidence>
<evidence type="ECO:0000256" key="10">
    <source>
        <dbReference type="ARBA" id="ARBA00022842"/>
    </source>
</evidence>
<dbReference type="GO" id="GO:0004449">
    <property type="term" value="F:isocitrate dehydrogenase (NAD+) activity"/>
    <property type="evidence" value="ECO:0007669"/>
    <property type="project" value="TreeGrafter"/>
</dbReference>
<dbReference type="InterPro" id="IPR019818">
    <property type="entry name" value="IsoCit/isopropylmalate_DH_CS"/>
</dbReference>
<dbReference type="InterPro" id="IPR014273">
    <property type="entry name" value="Isocitrate_DH_bac-typ"/>
</dbReference>
<evidence type="ECO:0000256" key="8">
    <source>
        <dbReference type="ARBA" id="ARBA00022532"/>
    </source>
</evidence>
<dbReference type="SUPFAM" id="SSF53659">
    <property type="entry name" value="Isocitrate/Isopropylmalate dehydrogenase-like"/>
    <property type="match status" value="1"/>
</dbReference>
<dbReference type="NCBIfam" id="NF006673">
    <property type="entry name" value="PRK09222.1"/>
    <property type="match status" value="1"/>
</dbReference>
<accession>A0A5C7FDQ2</accession>
<keyword evidence="21" id="KW-1185">Reference proteome</keyword>
<evidence type="ECO:0000256" key="12">
    <source>
        <dbReference type="ARBA" id="ARBA00023002"/>
    </source>
</evidence>